<dbReference type="RefSeq" id="WP_138096566.1">
    <property type="nucleotide sequence ID" value="NZ_CP040428.1"/>
</dbReference>
<dbReference type="KEGG" id="izh:FEM41_14090"/>
<evidence type="ECO:0000313" key="4">
    <source>
        <dbReference type="EMBL" id="QCT20693.1"/>
    </source>
</evidence>
<evidence type="ECO:0000256" key="2">
    <source>
        <dbReference type="ARBA" id="ARBA00022801"/>
    </source>
</evidence>
<keyword evidence="2 4" id="KW-0378">Hydrolase</keyword>
<dbReference type="PANTHER" id="PTHR10000">
    <property type="entry name" value="PHOSPHOSERINE PHOSPHATASE"/>
    <property type="match status" value="1"/>
</dbReference>
<evidence type="ECO:0000313" key="5">
    <source>
        <dbReference type="Proteomes" id="UP000302163"/>
    </source>
</evidence>
<dbReference type="Gene3D" id="3.30.1240.10">
    <property type="match status" value="1"/>
</dbReference>
<dbReference type="SFLD" id="SFLDS00003">
    <property type="entry name" value="Haloacid_Dehalogenase"/>
    <property type="match status" value="1"/>
</dbReference>
<dbReference type="InterPro" id="IPR036412">
    <property type="entry name" value="HAD-like_sf"/>
</dbReference>
<dbReference type="InterPro" id="IPR006379">
    <property type="entry name" value="HAD-SF_hydro_IIB"/>
</dbReference>
<keyword evidence="5" id="KW-1185">Reference proteome</keyword>
<dbReference type="PROSITE" id="PS01229">
    <property type="entry name" value="COF_2"/>
    <property type="match status" value="1"/>
</dbReference>
<keyword evidence="1" id="KW-0479">Metal-binding</keyword>
<evidence type="ECO:0000256" key="3">
    <source>
        <dbReference type="ARBA" id="ARBA00022842"/>
    </source>
</evidence>
<dbReference type="SUPFAM" id="SSF56784">
    <property type="entry name" value="HAD-like"/>
    <property type="match status" value="1"/>
</dbReference>
<dbReference type="NCBIfam" id="TIGR00099">
    <property type="entry name" value="Cof-subfamily"/>
    <property type="match status" value="1"/>
</dbReference>
<reference evidence="4 5" key="1">
    <citation type="submission" date="2019-05" db="EMBL/GenBank/DDBJ databases">
        <title>Complete genome sequence of Izhakiella calystegiae KSNA2, an endophyte isolated from beach morning glory (Calystegia soldanella).</title>
        <authorList>
            <person name="Jiang L."/>
            <person name="Jeong J.C."/>
            <person name="Kim C.Y."/>
            <person name="Kim D.H."/>
            <person name="Kim S.W."/>
            <person name="Lee j."/>
        </authorList>
    </citation>
    <scope>NUCLEOTIDE SEQUENCE [LARGE SCALE GENOMIC DNA]</scope>
    <source>
        <strain evidence="4 5">KSNA2</strain>
    </source>
</reference>
<protein>
    <submittedName>
        <fullName evidence="4">HAD family hydrolase</fullName>
    </submittedName>
</protein>
<dbReference type="AlphaFoldDB" id="A0A4P8YKN3"/>
<keyword evidence="3" id="KW-0460">Magnesium</keyword>
<dbReference type="InterPro" id="IPR023214">
    <property type="entry name" value="HAD_sf"/>
</dbReference>
<dbReference type="OrthoDB" id="3180855at2"/>
<dbReference type="PANTHER" id="PTHR10000:SF53">
    <property type="entry name" value="5-AMINO-6-(5-PHOSPHO-D-RIBITYLAMINO)URACIL PHOSPHATASE YBJI-RELATED"/>
    <property type="match status" value="1"/>
</dbReference>
<dbReference type="CDD" id="cd07518">
    <property type="entry name" value="HAD_YbiV-Like"/>
    <property type="match status" value="1"/>
</dbReference>
<dbReference type="GO" id="GO:0000287">
    <property type="term" value="F:magnesium ion binding"/>
    <property type="evidence" value="ECO:0007669"/>
    <property type="project" value="UniProtKB-ARBA"/>
</dbReference>
<accession>A0A4P8YKN3</accession>
<dbReference type="Proteomes" id="UP000302163">
    <property type="component" value="Chromosome"/>
</dbReference>
<name>A0A4P8YKN3_9ENTR</name>
<dbReference type="EMBL" id="CP040428">
    <property type="protein sequence ID" value="QCT20693.1"/>
    <property type="molecule type" value="Genomic_DNA"/>
</dbReference>
<sequence>MTIKLIAVDMDGTFLDDAKCYNRPRFMALYQRMKHQGIRFAVASGNQYWQLRSFFPEIAHEIGFVAENGAWVLCGDRDLFNGAFSYEQLRRAIAELIQLPDVEIVVCGKRCAWTLSHYRDEVKQAAAHYYPRLEQVDDFAGIESRDTFFKFALNLPDASLAHTMARLRDTLGDIITPVTSGHGSIDLIIPGLHKANGLDLLRRHWNIDSGKVLAFGDGGNDTEMLQQADFGFAMANAPAVVQALTPHRAPDNNQEGVLEIIERALNRTPPFD</sequence>
<proteinExistence type="predicted"/>
<dbReference type="NCBIfam" id="TIGR01484">
    <property type="entry name" value="HAD-SF-IIB"/>
    <property type="match status" value="1"/>
</dbReference>
<organism evidence="4 5">
    <name type="scientific">Jejubacter calystegiae</name>
    <dbReference type="NCBI Taxonomy" id="2579935"/>
    <lineage>
        <taxon>Bacteria</taxon>
        <taxon>Pseudomonadati</taxon>
        <taxon>Pseudomonadota</taxon>
        <taxon>Gammaproteobacteria</taxon>
        <taxon>Enterobacterales</taxon>
        <taxon>Enterobacteriaceae</taxon>
        <taxon>Jejubacter</taxon>
    </lineage>
</organism>
<dbReference type="SFLD" id="SFLDG01140">
    <property type="entry name" value="C2.B:_Phosphomannomutase_and_P"/>
    <property type="match status" value="1"/>
</dbReference>
<gene>
    <name evidence="4" type="ORF">FEM41_14090</name>
</gene>
<dbReference type="Gene3D" id="3.40.50.1000">
    <property type="entry name" value="HAD superfamily/HAD-like"/>
    <property type="match status" value="1"/>
</dbReference>
<dbReference type="Pfam" id="PF08282">
    <property type="entry name" value="Hydrolase_3"/>
    <property type="match status" value="1"/>
</dbReference>
<evidence type="ECO:0000256" key="1">
    <source>
        <dbReference type="ARBA" id="ARBA00022723"/>
    </source>
</evidence>
<dbReference type="InterPro" id="IPR000150">
    <property type="entry name" value="Cof"/>
</dbReference>
<dbReference type="GO" id="GO:0005829">
    <property type="term" value="C:cytosol"/>
    <property type="evidence" value="ECO:0007669"/>
    <property type="project" value="TreeGrafter"/>
</dbReference>
<dbReference type="GO" id="GO:0016791">
    <property type="term" value="F:phosphatase activity"/>
    <property type="evidence" value="ECO:0007669"/>
    <property type="project" value="UniProtKB-ARBA"/>
</dbReference>